<dbReference type="UniPathway" id="UPA00085"/>
<dbReference type="HAMAP" id="MF_00019">
    <property type="entry name" value="PlsX"/>
    <property type="match status" value="1"/>
</dbReference>
<dbReference type="InterPro" id="IPR012281">
    <property type="entry name" value="Phospholipid_synth_PlsX-like"/>
</dbReference>
<evidence type="ECO:0000256" key="3">
    <source>
        <dbReference type="ARBA" id="ARBA00022516"/>
    </source>
</evidence>
<keyword evidence="6 10" id="KW-0594">Phospholipid biosynthesis</keyword>
<dbReference type="InterPro" id="IPR003664">
    <property type="entry name" value="FA_synthesis"/>
</dbReference>
<proteinExistence type="inferred from homology"/>
<keyword evidence="7 10" id="KW-1208">Phospholipid metabolism</keyword>
<dbReference type="EC" id="2.3.1.274" evidence="8 10"/>
<comment type="function">
    <text evidence="10">Catalyzes the reversible formation of acyl-phosphate (acyl-PO(4)) from acyl-[acyl-carrier-protein] (acyl-ACP). This enzyme utilizes acyl-ACP as fatty acyl donor, but not acyl-CoA.</text>
</comment>
<protein>
    <recommendedName>
        <fullName evidence="8 10">Phosphate acyltransferase</fullName>
        <ecNumber evidence="8 10">2.3.1.274</ecNumber>
    </recommendedName>
    <alternativeName>
        <fullName evidence="10">Acyl-ACP phosphotransacylase</fullName>
    </alternativeName>
    <alternativeName>
        <fullName evidence="10">Acyl-[acyl-carrier-protein]--phosphate acyltransferase</fullName>
    </alternativeName>
    <alternativeName>
        <fullName evidence="10">Phosphate-acyl-ACP acyltransferase</fullName>
    </alternativeName>
</protein>
<dbReference type="NCBIfam" id="TIGR00182">
    <property type="entry name" value="plsX"/>
    <property type="match status" value="1"/>
</dbReference>
<evidence type="ECO:0000256" key="4">
    <source>
        <dbReference type="ARBA" id="ARBA00022679"/>
    </source>
</evidence>
<comment type="pathway">
    <text evidence="10">Lipid metabolism; phospholipid metabolism.</text>
</comment>
<evidence type="ECO:0000256" key="7">
    <source>
        <dbReference type="ARBA" id="ARBA00023264"/>
    </source>
</evidence>
<accession>F2N9Q9</accession>
<dbReference type="EMBL" id="CP002628">
    <property type="protein sequence ID" value="AEB07162.1"/>
    <property type="molecule type" value="Genomic_DNA"/>
</dbReference>
<comment type="similarity">
    <text evidence="10">Belongs to the PlsX family.</text>
</comment>
<evidence type="ECO:0000256" key="6">
    <source>
        <dbReference type="ARBA" id="ARBA00023209"/>
    </source>
</evidence>
<evidence type="ECO:0000313" key="12">
    <source>
        <dbReference type="Proteomes" id="UP000006851"/>
    </source>
</evidence>
<dbReference type="eggNOG" id="COG0416">
    <property type="taxonomic scope" value="Bacteria"/>
</dbReference>
<dbReference type="PIRSF" id="PIRSF002465">
    <property type="entry name" value="Phsphlp_syn_PlsX"/>
    <property type="match status" value="1"/>
</dbReference>
<evidence type="ECO:0000256" key="10">
    <source>
        <dbReference type="HAMAP-Rule" id="MF_00019"/>
    </source>
</evidence>
<keyword evidence="4 10" id="KW-0808">Transferase</keyword>
<evidence type="ECO:0000256" key="1">
    <source>
        <dbReference type="ARBA" id="ARBA00001232"/>
    </source>
</evidence>
<dbReference type="GO" id="GO:0005737">
    <property type="term" value="C:cytoplasm"/>
    <property type="evidence" value="ECO:0007669"/>
    <property type="project" value="UniProtKB-SubCell"/>
</dbReference>
<organism evidence="11 12">
    <name type="scientific">Coriobacterium glomerans (strain ATCC 49209 / DSM 20642 / JCM 10262 / PW2)</name>
    <dbReference type="NCBI Taxonomy" id="700015"/>
    <lineage>
        <taxon>Bacteria</taxon>
        <taxon>Bacillati</taxon>
        <taxon>Actinomycetota</taxon>
        <taxon>Coriobacteriia</taxon>
        <taxon>Coriobacteriales</taxon>
        <taxon>Coriobacteriaceae</taxon>
        <taxon>Coriobacterium</taxon>
    </lineage>
</organism>
<comment type="catalytic activity">
    <reaction evidence="1 10">
        <text>a fatty acyl-[ACP] + phosphate = an acyl phosphate + holo-[ACP]</text>
        <dbReference type="Rhea" id="RHEA:42292"/>
        <dbReference type="Rhea" id="RHEA-COMP:9685"/>
        <dbReference type="Rhea" id="RHEA-COMP:14125"/>
        <dbReference type="ChEBI" id="CHEBI:43474"/>
        <dbReference type="ChEBI" id="CHEBI:59918"/>
        <dbReference type="ChEBI" id="CHEBI:64479"/>
        <dbReference type="ChEBI" id="CHEBI:138651"/>
        <dbReference type="EC" id="2.3.1.274"/>
    </reaction>
</comment>
<dbReference type="RefSeq" id="WP_013708905.1">
    <property type="nucleotide sequence ID" value="NC_015389.1"/>
</dbReference>
<dbReference type="OrthoDB" id="9806408at2"/>
<keyword evidence="12" id="KW-1185">Reference proteome</keyword>
<evidence type="ECO:0000256" key="2">
    <source>
        <dbReference type="ARBA" id="ARBA00022490"/>
    </source>
</evidence>
<keyword evidence="5 10" id="KW-0443">Lipid metabolism</keyword>
<gene>
    <name evidence="10" type="primary">plsX</name>
    <name evidence="11" type="ordered locus">Corgl_1054</name>
</gene>
<dbReference type="GO" id="GO:0006633">
    <property type="term" value="P:fatty acid biosynthetic process"/>
    <property type="evidence" value="ECO:0007669"/>
    <property type="project" value="UniProtKB-UniRule"/>
</dbReference>
<dbReference type="HOGENOM" id="CLU_039379_1_1_11"/>
<sequence>MSSVVICVDVMGGDEGPEPVLRGIDAALAADEHLEVLAAGPERIVVPLADKRQRVRALVAEQAIAMDDDPISAVMKKRRSSIVLGCRALRRGDAQGLFSAGSTGAVTAAATAFVTPLRHERAGALRPVRPCITSALPNRAGGLTVFCDMGANPDVEPSDMVRFAQMGAAYARAVLDVRAPRVALLSNGTEDSKGSLFTKACFPLLRDQIEGFVGNCEGDGVVSGDYDVVVADGFAGNIALKAMEGSAKLLMNELKSTFLGSVRGRICGLVMRGSLNDLKKRLSGDSRGGAMLLGVRGVVLIGHGATSSEAVMNGTLSAASAVRAGLVESISTALDSGQADGEQCL</sequence>
<dbReference type="PANTHER" id="PTHR30100">
    <property type="entry name" value="FATTY ACID/PHOSPHOLIPID SYNTHESIS PROTEIN PLSX"/>
    <property type="match status" value="1"/>
</dbReference>
<dbReference type="KEGG" id="cgo:Corgl_1054"/>
<dbReference type="PANTHER" id="PTHR30100:SF1">
    <property type="entry name" value="PHOSPHATE ACYLTRANSFERASE"/>
    <property type="match status" value="1"/>
</dbReference>
<dbReference type="Gene3D" id="3.40.718.10">
    <property type="entry name" value="Isopropylmalate Dehydrogenase"/>
    <property type="match status" value="1"/>
</dbReference>
<keyword evidence="11" id="KW-0012">Acyltransferase</keyword>
<dbReference type="SUPFAM" id="SSF53659">
    <property type="entry name" value="Isocitrate/Isopropylmalate dehydrogenase-like"/>
    <property type="match status" value="1"/>
</dbReference>
<dbReference type="Proteomes" id="UP000006851">
    <property type="component" value="Chromosome"/>
</dbReference>
<dbReference type="Pfam" id="PF02504">
    <property type="entry name" value="FA_synthesis"/>
    <property type="match status" value="1"/>
</dbReference>
<evidence type="ECO:0000313" key="11">
    <source>
        <dbReference type="EMBL" id="AEB07162.1"/>
    </source>
</evidence>
<reference evidence="12" key="1">
    <citation type="journal article" date="2013" name="Stand. Genomic Sci.">
        <title>Complete genome sequence of Coriobacterium glomerans type strain (PW2(T)) from the midgut of Pyrrhocoris apterus L. (red soldier bug).</title>
        <authorList>
            <person name="Stackebrandt E."/>
            <person name="Zeytun A."/>
            <person name="Lapidus A."/>
            <person name="Nolan M."/>
            <person name="Lucas S."/>
            <person name="Hammon N."/>
            <person name="Deshpande S."/>
            <person name="Cheng J.F."/>
            <person name="Tapia R."/>
            <person name="Goodwin L.A."/>
            <person name="Pitluck S."/>
            <person name="Liolios K."/>
            <person name="Pagani I."/>
            <person name="Ivanova N."/>
            <person name="Mavromatis K."/>
            <person name="Mikhailova N."/>
            <person name="Huntemann M."/>
            <person name="Pati A."/>
            <person name="Chen A."/>
            <person name="Palaniappan K."/>
            <person name="Chang Y.J."/>
            <person name="Land M."/>
            <person name="Hauser L."/>
            <person name="Rohde M."/>
            <person name="Pukall R."/>
            <person name="Goker M."/>
            <person name="Detter J.C."/>
            <person name="Woyke T."/>
            <person name="Bristow J."/>
            <person name="Eisen J.A."/>
            <person name="Markowitz V."/>
            <person name="Hugenholtz P."/>
            <person name="Kyrpides N.C."/>
            <person name="Klenk H.P."/>
        </authorList>
    </citation>
    <scope>NUCLEOTIDE SEQUENCE</scope>
    <source>
        <strain evidence="12">ATCC 49209 / DSM 20642 / JCM 10262 / PW2</strain>
    </source>
</reference>
<evidence type="ECO:0000256" key="8">
    <source>
        <dbReference type="ARBA" id="ARBA00024069"/>
    </source>
</evidence>
<dbReference type="AlphaFoldDB" id="F2N9Q9"/>
<name>F2N9Q9_CORGP</name>
<comment type="subcellular location">
    <subcellularLocation>
        <location evidence="10">Cytoplasm</location>
    </subcellularLocation>
    <text evidence="10">Associated with the membrane possibly through PlsY.</text>
</comment>
<dbReference type="STRING" id="700015.Corgl_1054"/>
<keyword evidence="3 10" id="KW-0444">Lipid biosynthesis</keyword>
<evidence type="ECO:0000256" key="9">
    <source>
        <dbReference type="ARBA" id="ARBA00046608"/>
    </source>
</evidence>
<dbReference type="GO" id="GO:0008654">
    <property type="term" value="P:phospholipid biosynthetic process"/>
    <property type="evidence" value="ECO:0007669"/>
    <property type="project" value="UniProtKB-KW"/>
</dbReference>
<evidence type="ECO:0000256" key="5">
    <source>
        <dbReference type="ARBA" id="ARBA00023098"/>
    </source>
</evidence>
<keyword evidence="2 10" id="KW-0963">Cytoplasm</keyword>
<comment type="subunit">
    <text evidence="9 10">Homodimer. Probably interacts with PlsY.</text>
</comment>
<dbReference type="GO" id="GO:0043811">
    <property type="term" value="F:phosphate:acyl-[acyl carrier protein] acyltransferase activity"/>
    <property type="evidence" value="ECO:0007669"/>
    <property type="project" value="UniProtKB-UniRule"/>
</dbReference>